<organism evidence="1 2">
    <name type="scientific">Camellia lanceoleosa</name>
    <dbReference type="NCBI Taxonomy" id="1840588"/>
    <lineage>
        <taxon>Eukaryota</taxon>
        <taxon>Viridiplantae</taxon>
        <taxon>Streptophyta</taxon>
        <taxon>Embryophyta</taxon>
        <taxon>Tracheophyta</taxon>
        <taxon>Spermatophyta</taxon>
        <taxon>Magnoliopsida</taxon>
        <taxon>eudicotyledons</taxon>
        <taxon>Gunneridae</taxon>
        <taxon>Pentapetalae</taxon>
        <taxon>asterids</taxon>
        <taxon>Ericales</taxon>
        <taxon>Theaceae</taxon>
        <taxon>Camellia</taxon>
    </lineage>
</organism>
<protein>
    <submittedName>
        <fullName evidence="1">Uncharacterized protein</fullName>
    </submittedName>
</protein>
<name>A0ACC0I5H1_9ERIC</name>
<sequence>MEGLQKAFRDFSQDPKLGFPSSSSSSISGGGRTSALSADQSHVLVARPPRQTVSLWTCSKLCAICFVAGVVLGFTLKRRVRRWASKLLGRIKDD</sequence>
<evidence type="ECO:0000313" key="2">
    <source>
        <dbReference type="Proteomes" id="UP001060215"/>
    </source>
</evidence>
<dbReference type="Proteomes" id="UP001060215">
    <property type="component" value="Chromosome 2"/>
</dbReference>
<accession>A0ACC0I5H1</accession>
<keyword evidence="2" id="KW-1185">Reference proteome</keyword>
<gene>
    <name evidence="1" type="ORF">LOK49_LG04G00047</name>
</gene>
<proteinExistence type="predicted"/>
<evidence type="ECO:0000313" key="1">
    <source>
        <dbReference type="EMBL" id="KAI8020218.1"/>
    </source>
</evidence>
<reference evidence="1 2" key="1">
    <citation type="journal article" date="2022" name="Plant J.">
        <title>Chromosome-level genome of Camellia lanceoleosa provides a valuable resource for understanding genome evolution and self-incompatibility.</title>
        <authorList>
            <person name="Gong W."/>
            <person name="Xiao S."/>
            <person name="Wang L."/>
            <person name="Liao Z."/>
            <person name="Chang Y."/>
            <person name="Mo W."/>
            <person name="Hu G."/>
            <person name="Li W."/>
            <person name="Zhao G."/>
            <person name="Zhu H."/>
            <person name="Hu X."/>
            <person name="Ji K."/>
            <person name="Xiang X."/>
            <person name="Song Q."/>
            <person name="Yuan D."/>
            <person name="Jin S."/>
            <person name="Zhang L."/>
        </authorList>
    </citation>
    <scope>NUCLEOTIDE SEQUENCE [LARGE SCALE GENOMIC DNA]</scope>
    <source>
        <strain evidence="1">SQ_2022a</strain>
    </source>
</reference>
<comment type="caution">
    <text evidence="1">The sequence shown here is derived from an EMBL/GenBank/DDBJ whole genome shotgun (WGS) entry which is preliminary data.</text>
</comment>
<dbReference type="EMBL" id="CM045759">
    <property type="protein sequence ID" value="KAI8020218.1"/>
    <property type="molecule type" value="Genomic_DNA"/>
</dbReference>